<accession>A0ABV1CXW3</accession>
<sequence>MNAISRALAKRDRQRMEVRREAGAESGTDWATTLLFSCLHDKYGFGRNRFAAMNDMWEHLDELHQEGFIYDWRDELCEHGFDRFLNERIAERMQKMITGRTRDLKLMAKTRDMIAGVAIVIFWTLYTKYKWRDKRLKDLQNYYKDKVYVLTHNEVPIWEFMKCLHIECGIDYPALAAYEKQFGPVNIYRGNRGER</sequence>
<protein>
    <submittedName>
        <fullName evidence="1">Uncharacterized protein</fullName>
    </submittedName>
</protein>
<dbReference type="Proteomes" id="UP001433088">
    <property type="component" value="Unassembled WGS sequence"/>
</dbReference>
<gene>
    <name evidence="1" type="ORF">WMO23_09590</name>
</gene>
<dbReference type="RefSeq" id="WP_349173897.1">
    <property type="nucleotide sequence ID" value="NZ_JBBMEU010000066.1"/>
</dbReference>
<evidence type="ECO:0000313" key="2">
    <source>
        <dbReference type="Proteomes" id="UP001433088"/>
    </source>
</evidence>
<reference evidence="1 2" key="1">
    <citation type="submission" date="2024-03" db="EMBL/GenBank/DDBJ databases">
        <title>Human intestinal bacterial collection.</title>
        <authorList>
            <person name="Pauvert C."/>
            <person name="Hitch T.C.A."/>
            <person name="Clavel T."/>
        </authorList>
    </citation>
    <scope>NUCLEOTIDE SEQUENCE [LARGE SCALE GENOMIC DNA]</scope>
    <source>
        <strain evidence="1 2">CLA-AA-H81</strain>
    </source>
</reference>
<proteinExistence type="predicted"/>
<keyword evidence="2" id="KW-1185">Reference proteome</keyword>
<evidence type="ECO:0000313" key="1">
    <source>
        <dbReference type="EMBL" id="MEQ2422976.1"/>
    </source>
</evidence>
<comment type="caution">
    <text evidence="1">The sequence shown here is derived from an EMBL/GenBank/DDBJ whole genome shotgun (WGS) entry which is preliminary data.</text>
</comment>
<organism evidence="1 2">
    <name type="scientific">Megasphaera intestinihominis</name>
    <dbReference type="NCBI Taxonomy" id="3133159"/>
    <lineage>
        <taxon>Bacteria</taxon>
        <taxon>Bacillati</taxon>
        <taxon>Bacillota</taxon>
        <taxon>Negativicutes</taxon>
        <taxon>Veillonellales</taxon>
        <taxon>Veillonellaceae</taxon>
        <taxon>Megasphaera</taxon>
    </lineage>
</organism>
<name>A0ABV1CXW3_9FIRM</name>
<dbReference type="EMBL" id="JBBMEU010000066">
    <property type="protein sequence ID" value="MEQ2422976.1"/>
    <property type="molecule type" value="Genomic_DNA"/>
</dbReference>